<dbReference type="InterPro" id="IPR025297">
    <property type="entry name" value="DUF4159"/>
</dbReference>
<accession>A0A9X2L116</accession>
<evidence type="ECO:0000313" key="3">
    <source>
        <dbReference type="EMBL" id="MCP9290300.1"/>
    </source>
</evidence>
<evidence type="ECO:0000313" key="4">
    <source>
        <dbReference type="Proteomes" id="UP001139125"/>
    </source>
</evidence>
<dbReference type="SUPFAM" id="SSF52317">
    <property type="entry name" value="Class I glutamine amidotransferase-like"/>
    <property type="match status" value="1"/>
</dbReference>
<evidence type="ECO:0000256" key="1">
    <source>
        <dbReference type="SAM" id="SignalP"/>
    </source>
</evidence>
<sequence length="224" mass="25197">MRLSSLLILFLMVTLAFPKSAPAQSSGEFEIARAKYRGGGDWYNDPSALENLISFTKSNVPIQIADSYTDISLGSADLHSYPFVFLTGHGNIALTSTEARNVREYLQNGGFLYIDDDYGLDEYIRPAMKEVFPDEEFIEIPFNHPIYDQIYTFENGLPKIHEHDGKPPQGFGIFYEGRLVVFFSYESNLGDGWADSDVHNTPQSLRQKALQMGTNILVYALTSN</sequence>
<keyword evidence="4" id="KW-1185">Reference proteome</keyword>
<dbReference type="EMBL" id="JANDBC010000001">
    <property type="protein sequence ID" value="MCP9290300.1"/>
    <property type="molecule type" value="Genomic_DNA"/>
</dbReference>
<keyword evidence="1" id="KW-0732">Signal</keyword>
<feature type="chain" id="PRO_5040743815" evidence="1">
    <location>
        <begin position="24"/>
        <end position="224"/>
    </location>
</feature>
<proteinExistence type="predicted"/>
<dbReference type="Gene3D" id="3.40.50.12140">
    <property type="entry name" value="Domain of unknown function DUF4159"/>
    <property type="match status" value="1"/>
</dbReference>
<evidence type="ECO:0000259" key="2">
    <source>
        <dbReference type="Pfam" id="PF13709"/>
    </source>
</evidence>
<dbReference type="Pfam" id="PF13709">
    <property type="entry name" value="DUF4159"/>
    <property type="match status" value="1"/>
</dbReference>
<dbReference type="InterPro" id="IPR029062">
    <property type="entry name" value="Class_I_gatase-like"/>
</dbReference>
<dbReference type="RefSeq" id="WP_255132247.1">
    <property type="nucleotide sequence ID" value="NZ_JANDBC010000001.1"/>
</dbReference>
<gene>
    <name evidence="3" type="ORF">NM125_01755</name>
</gene>
<dbReference type="AlphaFoldDB" id="A0A9X2L116"/>
<dbReference type="Proteomes" id="UP001139125">
    <property type="component" value="Unassembled WGS sequence"/>
</dbReference>
<reference evidence="3" key="1">
    <citation type="submission" date="2022-06" db="EMBL/GenBank/DDBJ databases">
        <title>Gracilimonas sp. CAU 1638 isolated from sea sediment.</title>
        <authorList>
            <person name="Kim W."/>
        </authorList>
    </citation>
    <scope>NUCLEOTIDE SEQUENCE</scope>
    <source>
        <strain evidence="3">CAU 1638</strain>
    </source>
</reference>
<comment type="caution">
    <text evidence="3">The sequence shown here is derived from an EMBL/GenBank/DDBJ whole genome shotgun (WGS) entry which is preliminary data.</text>
</comment>
<protein>
    <submittedName>
        <fullName evidence="3">DUF4159 domain-containing protein</fullName>
    </submittedName>
</protein>
<name>A0A9X2L116_9BACT</name>
<feature type="domain" description="DUF4159" evidence="2">
    <location>
        <begin position="31"/>
        <end position="221"/>
    </location>
</feature>
<organism evidence="3 4">
    <name type="scientific">Gracilimonas sediminicola</name>
    <dbReference type="NCBI Taxonomy" id="2952158"/>
    <lineage>
        <taxon>Bacteria</taxon>
        <taxon>Pseudomonadati</taxon>
        <taxon>Balneolota</taxon>
        <taxon>Balneolia</taxon>
        <taxon>Balneolales</taxon>
        <taxon>Balneolaceae</taxon>
        <taxon>Gracilimonas</taxon>
    </lineage>
</organism>
<feature type="signal peptide" evidence="1">
    <location>
        <begin position="1"/>
        <end position="23"/>
    </location>
</feature>